<accession>A0A6P8YI51</accession>
<evidence type="ECO:0000313" key="5">
    <source>
        <dbReference type="RefSeq" id="XP_034233632.1"/>
    </source>
</evidence>
<proteinExistence type="predicted"/>
<name>A0A6P8YI51_THRPL</name>
<dbReference type="Proteomes" id="UP000515158">
    <property type="component" value="Unplaced"/>
</dbReference>
<dbReference type="RefSeq" id="XP_034233631.1">
    <property type="nucleotide sequence ID" value="XM_034377740.1"/>
</dbReference>
<reference evidence="4 5" key="1">
    <citation type="submission" date="2025-04" db="UniProtKB">
        <authorList>
            <consortium name="RefSeq"/>
        </authorList>
    </citation>
    <scope>IDENTIFICATION</scope>
    <source>
        <tissue evidence="4 5">Total insect</tissue>
    </source>
</reference>
<feature type="compositionally biased region" description="Basic and acidic residues" evidence="1">
    <location>
        <begin position="1"/>
        <end position="19"/>
    </location>
</feature>
<feature type="region of interest" description="Disordered" evidence="1">
    <location>
        <begin position="176"/>
        <end position="203"/>
    </location>
</feature>
<dbReference type="GeneID" id="117640821"/>
<dbReference type="Pfam" id="PF10419">
    <property type="entry name" value="TFIIIC_sub6"/>
    <property type="match status" value="1"/>
</dbReference>
<evidence type="ECO:0000256" key="1">
    <source>
        <dbReference type="SAM" id="MobiDB-lite"/>
    </source>
</evidence>
<evidence type="ECO:0000313" key="3">
    <source>
        <dbReference type="Proteomes" id="UP000515158"/>
    </source>
</evidence>
<organism evidence="5">
    <name type="scientific">Thrips palmi</name>
    <name type="common">Melon thrips</name>
    <dbReference type="NCBI Taxonomy" id="161013"/>
    <lineage>
        <taxon>Eukaryota</taxon>
        <taxon>Metazoa</taxon>
        <taxon>Ecdysozoa</taxon>
        <taxon>Arthropoda</taxon>
        <taxon>Hexapoda</taxon>
        <taxon>Insecta</taxon>
        <taxon>Pterygota</taxon>
        <taxon>Neoptera</taxon>
        <taxon>Paraneoptera</taxon>
        <taxon>Thysanoptera</taxon>
        <taxon>Terebrantia</taxon>
        <taxon>Thripoidea</taxon>
        <taxon>Thripidae</taxon>
        <taxon>Thrips</taxon>
    </lineage>
</organism>
<gene>
    <name evidence="4 5" type="primary">LOC117640821</name>
</gene>
<keyword evidence="3" id="KW-1185">Reference proteome</keyword>
<feature type="domain" description="Transcription factor TFIIIC triple barrel" evidence="2">
    <location>
        <begin position="204"/>
        <end position="300"/>
    </location>
</feature>
<evidence type="ECO:0000313" key="4">
    <source>
        <dbReference type="RefSeq" id="XP_034233631.1"/>
    </source>
</evidence>
<sequence>MDNINSDRRDGMSSDRVQVKMENWSDGSTGVSQRHADPTSSAMLNLPFSDDFQFKTPSPVCKPSRSSNLSKTSPSSKSQSWKVEPSPEGPKLNSSQKKKPAVKIASFAKASPVDRLAPSHGNVDPASLKKSLDGSGASMTAHITAQNTCGGSKQPMTQTSLPTPALNAALRSFFNFNPQSDSNPNDIVQSDEEDEEDDDNEDVEEEEILVYMQFDSKLDSDLLQPHTPFKIIGVDSEKPVLQLGNQVFEGNWSDTVGTAVFFEENPSASPGDPVFMKNPPVTLNYHSKTQKALVMSRIFVKPKEDNDEENNVMVPMAIVEVAPGSTE</sequence>
<dbReference type="PANTHER" id="PTHR21860:SF2">
    <property type="entry name" value="GENERAL TRANSCRIPTION FACTOR 3C POLYPEPTIDE 6"/>
    <property type="match status" value="1"/>
</dbReference>
<dbReference type="InterPro" id="IPR042771">
    <property type="entry name" value="GTF3C6-like"/>
</dbReference>
<feature type="compositionally biased region" description="Low complexity" evidence="1">
    <location>
        <begin position="62"/>
        <end position="82"/>
    </location>
</feature>
<dbReference type="KEGG" id="tpal:117640821"/>
<evidence type="ECO:0000259" key="2">
    <source>
        <dbReference type="Pfam" id="PF10419"/>
    </source>
</evidence>
<feature type="region of interest" description="Disordered" evidence="1">
    <location>
        <begin position="1"/>
        <end position="135"/>
    </location>
</feature>
<feature type="compositionally biased region" description="Acidic residues" evidence="1">
    <location>
        <begin position="189"/>
        <end position="203"/>
    </location>
</feature>
<dbReference type="GO" id="GO:0000127">
    <property type="term" value="C:transcription factor TFIIIC complex"/>
    <property type="evidence" value="ECO:0007669"/>
    <property type="project" value="TreeGrafter"/>
</dbReference>
<dbReference type="GO" id="GO:0006383">
    <property type="term" value="P:transcription by RNA polymerase III"/>
    <property type="evidence" value="ECO:0007669"/>
    <property type="project" value="InterPro"/>
</dbReference>
<dbReference type="AlphaFoldDB" id="A0A6P8YI51"/>
<dbReference type="InterPro" id="IPR019481">
    <property type="entry name" value="TFIIIC_triple_barrel"/>
</dbReference>
<dbReference type="Gene3D" id="2.60.40.4370">
    <property type="match status" value="1"/>
</dbReference>
<feature type="compositionally biased region" description="Polar residues" evidence="1">
    <location>
        <begin position="176"/>
        <end position="188"/>
    </location>
</feature>
<dbReference type="PANTHER" id="PTHR21860">
    <property type="entry name" value="TRANSCRIPTION INITIATION FACTOR IIIC TFIIIC , POLYPEPTIDE 6-RELATED"/>
    <property type="match status" value="1"/>
</dbReference>
<feature type="compositionally biased region" description="Polar residues" evidence="1">
    <location>
        <begin position="25"/>
        <end position="43"/>
    </location>
</feature>
<protein>
    <submittedName>
        <fullName evidence="4 5">Uncharacterized protein LOC117640821</fullName>
    </submittedName>
</protein>
<dbReference type="OrthoDB" id="1877767at2759"/>
<dbReference type="RefSeq" id="XP_034233632.1">
    <property type="nucleotide sequence ID" value="XM_034377741.1"/>
</dbReference>